<dbReference type="OrthoDB" id="5599163at2759"/>
<dbReference type="Proteomes" id="UP000673691">
    <property type="component" value="Unassembled WGS sequence"/>
</dbReference>
<evidence type="ECO:0000313" key="1">
    <source>
        <dbReference type="EMBL" id="KAG5461476.1"/>
    </source>
</evidence>
<organism evidence="1 2">
    <name type="scientific">Olpidium bornovanus</name>
    <dbReference type="NCBI Taxonomy" id="278681"/>
    <lineage>
        <taxon>Eukaryota</taxon>
        <taxon>Fungi</taxon>
        <taxon>Fungi incertae sedis</taxon>
        <taxon>Olpidiomycota</taxon>
        <taxon>Olpidiomycotina</taxon>
        <taxon>Olpidiomycetes</taxon>
        <taxon>Olpidiales</taxon>
        <taxon>Olpidiaceae</taxon>
        <taxon>Olpidium</taxon>
    </lineage>
</organism>
<feature type="non-terminal residue" evidence="1">
    <location>
        <position position="1"/>
    </location>
</feature>
<sequence>AGFSIVAVGLKEPVAAETHPSLSTTSAADGEPEAPADSRAVTTASAIRAHEGIGLACHVPQEALCRRVRRRLEWRKAIAEDGGTGADHERAWGLYVEVFAEGPKERFEAALRAMDANRRVALTSLAEVALLARLLSMLPTHPGATGRNRSNELGPSRGCGRRCRSGTFTEATLAQLRIGGDGLLSDSEVALFQAFAFDDNEIGSVDPRIVPPMVIFTTAHVPWKLKPLPIPRAHYDKLLELLQA</sequence>
<dbReference type="EMBL" id="JAEFCI010003592">
    <property type="protein sequence ID" value="KAG5461476.1"/>
    <property type="molecule type" value="Genomic_DNA"/>
</dbReference>
<name>A0A8H7ZY46_9FUNG</name>
<proteinExistence type="predicted"/>
<comment type="caution">
    <text evidence="1">The sequence shown here is derived from an EMBL/GenBank/DDBJ whole genome shotgun (WGS) entry which is preliminary data.</text>
</comment>
<reference evidence="1 2" key="1">
    <citation type="journal article" name="Sci. Rep.">
        <title>Genome-scale phylogenetic analyses confirm Olpidium as the closest living zoosporic fungus to the non-flagellated, terrestrial fungi.</title>
        <authorList>
            <person name="Chang Y."/>
            <person name="Rochon D."/>
            <person name="Sekimoto S."/>
            <person name="Wang Y."/>
            <person name="Chovatia M."/>
            <person name="Sandor L."/>
            <person name="Salamov A."/>
            <person name="Grigoriev I.V."/>
            <person name="Stajich J.E."/>
            <person name="Spatafora J.W."/>
        </authorList>
    </citation>
    <scope>NUCLEOTIDE SEQUENCE [LARGE SCALE GENOMIC DNA]</scope>
    <source>
        <strain evidence="1">S191</strain>
    </source>
</reference>
<dbReference type="AlphaFoldDB" id="A0A8H7ZY46"/>
<keyword evidence="2" id="KW-1185">Reference proteome</keyword>
<gene>
    <name evidence="1" type="ORF">BJ554DRAFT_6322</name>
</gene>
<accession>A0A8H7ZY46</accession>
<protein>
    <submittedName>
        <fullName evidence="1">Uncharacterized protein</fullName>
    </submittedName>
</protein>
<evidence type="ECO:0000313" key="2">
    <source>
        <dbReference type="Proteomes" id="UP000673691"/>
    </source>
</evidence>